<evidence type="ECO:0000256" key="8">
    <source>
        <dbReference type="ARBA" id="ARBA00023022"/>
    </source>
</evidence>
<evidence type="ECO:0000259" key="13">
    <source>
        <dbReference type="PROSITE" id="PS00276"/>
    </source>
</evidence>
<dbReference type="Gene3D" id="1.10.490.30">
    <property type="entry name" value="Colicin"/>
    <property type="match status" value="1"/>
</dbReference>
<dbReference type="InterPro" id="IPR000293">
    <property type="entry name" value="Channel_colicin_C"/>
</dbReference>
<keyword evidence="9" id="KW-0078">Bacteriocin</keyword>
<dbReference type="GO" id="GO:0050829">
    <property type="term" value="P:defense response to Gram-negative bacterium"/>
    <property type="evidence" value="ECO:0007669"/>
    <property type="project" value="InterPro"/>
</dbReference>
<name>A0A0H2ZG14_PSEAB</name>
<comment type="similarity">
    <text evidence="4">Belongs to the channel forming colicin family.</text>
</comment>
<evidence type="ECO:0000256" key="5">
    <source>
        <dbReference type="ARBA" id="ARBA00022529"/>
    </source>
</evidence>
<evidence type="ECO:0000256" key="3">
    <source>
        <dbReference type="ARBA" id="ARBA00004370"/>
    </source>
</evidence>
<evidence type="ECO:0000256" key="1">
    <source>
        <dbReference type="ARBA" id="ARBA00002178"/>
    </source>
</evidence>
<evidence type="ECO:0000313" key="15">
    <source>
        <dbReference type="Proteomes" id="UP000000653"/>
    </source>
</evidence>
<feature type="transmembrane region" description="Helical" evidence="12">
    <location>
        <begin position="453"/>
        <end position="478"/>
    </location>
</feature>
<dbReference type="GO" id="GO:0031640">
    <property type="term" value="P:killing of cells of another organism"/>
    <property type="evidence" value="ECO:0007669"/>
    <property type="project" value="UniProtKB-KW"/>
</dbReference>
<dbReference type="GO" id="GO:0140911">
    <property type="term" value="F:pore-forming activity"/>
    <property type="evidence" value="ECO:0007669"/>
    <property type="project" value="InterPro"/>
</dbReference>
<keyword evidence="8" id="KW-0044">Antibiotic</keyword>
<dbReference type="KEGG" id="pau:PA14_59220"/>
<evidence type="ECO:0000256" key="7">
    <source>
        <dbReference type="ARBA" id="ARBA00022989"/>
    </source>
</evidence>
<gene>
    <name evidence="14" type="ordered locus">PA14_59220</name>
</gene>
<dbReference type="AlphaFoldDB" id="A0A0H2ZG14"/>
<comment type="function">
    <text evidence="2">Colicins are polypeptide toxins produced by and active against E.coli and closely related bacteria.</text>
</comment>
<feature type="domain" description="Channel forming colicins" evidence="13">
    <location>
        <begin position="432"/>
        <end position="443"/>
    </location>
</feature>
<dbReference type="Proteomes" id="UP000000653">
    <property type="component" value="Chromosome"/>
</dbReference>
<dbReference type="PROSITE" id="PS00276">
    <property type="entry name" value="CHANNEL_COLICIN"/>
    <property type="match status" value="1"/>
</dbReference>
<evidence type="ECO:0000256" key="10">
    <source>
        <dbReference type="ARBA" id="ARBA00023136"/>
    </source>
</evidence>
<keyword evidence="7 12" id="KW-1133">Transmembrane helix</keyword>
<dbReference type="BioCyc" id="PAER208963:G1G74-4995-MONOMER"/>
<evidence type="ECO:0000313" key="14">
    <source>
        <dbReference type="EMBL" id="ABJ13839.1"/>
    </source>
</evidence>
<dbReference type="Pfam" id="PF01024">
    <property type="entry name" value="Colicin"/>
    <property type="match status" value="1"/>
</dbReference>
<dbReference type="SUPFAM" id="SSF56837">
    <property type="entry name" value="Colicin"/>
    <property type="match status" value="1"/>
</dbReference>
<keyword evidence="6 12" id="KW-0812">Transmembrane</keyword>
<accession>A0A0H2ZG14</accession>
<evidence type="ECO:0000256" key="6">
    <source>
        <dbReference type="ARBA" id="ARBA00022692"/>
    </source>
</evidence>
<dbReference type="HOGENOM" id="CLU_547322_0_0_6"/>
<feature type="coiled-coil region" evidence="11">
    <location>
        <begin position="174"/>
        <end position="217"/>
    </location>
</feature>
<organism evidence="14 15">
    <name type="scientific">Pseudomonas aeruginosa (strain UCBPP-PA14)</name>
    <dbReference type="NCBI Taxonomy" id="208963"/>
    <lineage>
        <taxon>Bacteria</taxon>
        <taxon>Pseudomonadati</taxon>
        <taxon>Pseudomonadota</taxon>
        <taxon>Gammaproteobacteria</taxon>
        <taxon>Pseudomonadales</taxon>
        <taxon>Pseudomonadaceae</taxon>
        <taxon>Pseudomonas</taxon>
    </lineage>
</organism>
<dbReference type="GO" id="GO:0016020">
    <property type="term" value="C:membrane"/>
    <property type="evidence" value="ECO:0007669"/>
    <property type="project" value="UniProtKB-SubCell"/>
</dbReference>
<evidence type="ECO:0000256" key="12">
    <source>
        <dbReference type="SAM" id="Phobius"/>
    </source>
</evidence>
<dbReference type="EMBL" id="CP000438">
    <property type="protein sequence ID" value="ABJ13839.1"/>
    <property type="molecule type" value="Genomic_DNA"/>
</dbReference>
<comment type="subcellular location">
    <subcellularLocation>
        <location evidence="3">Membrane</location>
    </subcellularLocation>
</comment>
<evidence type="ECO:0000256" key="2">
    <source>
        <dbReference type="ARBA" id="ARBA00003197"/>
    </source>
</evidence>
<keyword evidence="10 12" id="KW-0472">Membrane</keyword>
<dbReference type="InterPro" id="IPR038283">
    <property type="entry name" value="Channel_colicin_C_sf"/>
</dbReference>
<reference evidence="14 15" key="1">
    <citation type="journal article" date="2006" name="Genome Biol.">
        <title>Genomic analysis reveals that Pseudomonas aeruginosa virulence is combinatorial.</title>
        <authorList>
            <person name="Lee D.G."/>
            <person name="Urbach J.M."/>
            <person name="Wu G."/>
            <person name="Liberati N.T."/>
            <person name="Feinbaum R.L."/>
            <person name="Miyata S."/>
            <person name="Diggins L.T."/>
            <person name="He J."/>
            <person name="Saucier M."/>
            <person name="Deziel E."/>
            <person name="Friedman L."/>
            <person name="Li L."/>
            <person name="Grills G."/>
            <person name="Montgomery K."/>
            <person name="Kucherlapati R."/>
            <person name="Rahme L.G."/>
            <person name="Ausubel F.M."/>
        </authorList>
    </citation>
    <scope>NUCLEOTIDE SEQUENCE [LARGE SCALE GENOMIC DNA]</scope>
    <source>
        <strain evidence="14 15">UCBPP-PA14</strain>
    </source>
</reference>
<protein>
    <submittedName>
        <fullName evidence="14">Pyocin S5</fullName>
    </submittedName>
</protein>
<dbReference type="PRINTS" id="PR00280">
    <property type="entry name" value="CHANLCOLICIN"/>
</dbReference>
<proteinExistence type="inferred from homology"/>
<keyword evidence="11" id="KW-0175">Coiled coil</keyword>
<keyword evidence="5" id="KW-0929">Antimicrobial</keyword>
<comment type="function">
    <text evidence="1">This colicin is a channel-forming colicin. This class of transmembrane toxins depolarize the cytoplasmic membrane, leading to dissipation of cellular energy.</text>
</comment>
<evidence type="ECO:0000256" key="11">
    <source>
        <dbReference type="SAM" id="Coils"/>
    </source>
</evidence>
<evidence type="ECO:0000256" key="9">
    <source>
        <dbReference type="ARBA" id="ARBA00023048"/>
    </source>
</evidence>
<feature type="coiled-coil region" evidence="11">
    <location>
        <begin position="241"/>
        <end position="320"/>
    </location>
</feature>
<sequence>MSNDNEVPGSMVIVAQGPDDQYAYEVPPIDSAAVAGNMFGDLIQRDIYLQKNIYYPVRSIVEQGTKEKKEINKKVSDQVDGLLKQITQGKREATRQERVDVMSAVLHKMESDLEGYKKTFTKGPFIDYEKQSSLSIYEAWVKIWEKNSWEERKKYPFQQLVRDELERAVAYYKQDSLSEAVKVLRQELNKQKALKEKEDLSQLERDYKTRKANLEMKVQSELDQAGSALPPLVSPTPEQWLERATRLVTQAIADKKQLQTTNNTLIKNAPTPLEKQKAIYNGELLVDEIASLQTRLDKLNAETTRRRTEAERKAAEEQALQDAVKFTADFYKEVTEKFGARTSEMAHQLAEGARGKNIRSSAEAINSFEKHKDALNKKLSLKDRQAIAKAFDSLDKQMMAKSLEKFSKGFGVVGKAIDAASLYQEFKISTETGDWKPFFVKVETLAAGAAASWLVGIAFATATATPIGILGFALVMAVTGAMIDEGLLEKANNLVMSI</sequence>
<evidence type="ECO:0000256" key="4">
    <source>
        <dbReference type="ARBA" id="ARBA00007595"/>
    </source>
</evidence>